<reference evidence="2" key="1">
    <citation type="submission" date="2022-11" db="UniProtKB">
        <authorList>
            <consortium name="WormBaseParasite"/>
        </authorList>
    </citation>
    <scope>IDENTIFICATION</scope>
</reference>
<evidence type="ECO:0000313" key="1">
    <source>
        <dbReference type="Proteomes" id="UP000887578"/>
    </source>
</evidence>
<dbReference type="Gene3D" id="1.10.4080.10">
    <property type="entry name" value="ADP-ribosylation/Crystallin J1"/>
    <property type="match status" value="1"/>
</dbReference>
<organism evidence="1 2">
    <name type="scientific">Panagrolaimus davidi</name>
    <dbReference type="NCBI Taxonomy" id="227884"/>
    <lineage>
        <taxon>Eukaryota</taxon>
        <taxon>Metazoa</taxon>
        <taxon>Ecdysozoa</taxon>
        <taxon>Nematoda</taxon>
        <taxon>Chromadorea</taxon>
        <taxon>Rhabditida</taxon>
        <taxon>Tylenchina</taxon>
        <taxon>Panagrolaimomorpha</taxon>
        <taxon>Panagrolaimoidea</taxon>
        <taxon>Panagrolaimidae</taxon>
        <taxon>Panagrolaimus</taxon>
    </lineage>
</organism>
<name>A0A914R3J4_9BILA</name>
<sequence>MSVEEEEMKRIWGAFYGQVIGDALGVTCEFLNVEATAIEMAEIRANAGRNGKDSIFPMVGCEDRNIKPGQVLLQKIYIYCCR</sequence>
<protein>
    <submittedName>
        <fullName evidence="2">ADP-ribosylglycohydrolase</fullName>
    </submittedName>
</protein>
<dbReference type="WBParaSite" id="PDA_v2.g6008.t1">
    <property type="protein sequence ID" value="PDA_v2.g6008.t1"/>
    <property type="gene ID" value="PDA_v2.g6008"/>
</dbReference>
<keyword evidence="1" id="KW-1185">Reference proteome</keyword>
<dbReference type="InterPro" id="IPR036705">
    <property type="entry name" value="Ribosyl_crysJ1_sf"/>
</dbReference>
<accession>A0A914R3J4</accession>
<dbReference type="AlphaFoldDB" id="A0A914R3J4"/>
<dbReference type="SUPFAM" id="SSF101478">
    <property type="entry name" value="ADP-ribosylglycohydrolase"/>
    <property type="match status" value="1"/>
</dbReference>
<evidence type="ECO:0000313" key="2">
    <source>
        <dbReference type="WBParaSite" id="PDA_v2.g6008.t1"/>
    </source>
</evidence>
<proteinExistence type="predicted"/>
<dbReference type="Proteomes" id="UP000887578">
    <property type="component" value="Unplaced"/>
</dbReference>